<dbReference type="EMBL" id="WNKY01000020">
    <property type="protein sequence ID" value="MTV39474.1"/>
    <property type="molecule type" value="Genomic_DNA"/>
</dbReference>
<reference evidence="1 2" key="1">
    <citation type="submission" date="2019-11" db="EMBL/GenBank/DDBJ databases">
        <title>Type strains purchased from KCTC, JCM and DSMZ.</title>
        <authorList>
            <person name="Lu H."/>
        </authorList>
    </citation>
    <scope>NUCLEOTIDE SEQUENCE [LARGE SCALE GENOMIC DNA]</scope>
    <source>
        <strain evidence="1 2">KCTC 22382</strain>
    </source>
</reference>
<evidence type="ECO:0000313" key="2">
    <source>
        <dbReference type="Proteomes" id="UP000475582"/>
    </source>
</evidence>
<sequence>MLQDVSIWVYDISRCGYYAYRGAEDRAPLFGGVTTTFAALENWVDGKLLGQTATYGANEGDEVAESYLLDIHHGAHGDYLVGIWNRLPGNRHHVSSVGIGDVVGAASAEVTELDRDRIPGFATYFWVMPAERRVAAIGLKHLSHGLINFGNYLTGFLKFINPDHVVLGDEGPNNELVINGYRAAPDADVHPAGIRPTFNIKSIPRGGDLDYLRQNVGAISKVMCKTVISTMEPAQRNWLQSMLDVARIAKAPAPNVVDAPIRVEFPIALTLDELNASIAEWEEDISDSSENDLGFRLNDGQKKWLRKSHARENKRLDVEWVDDELINLAALLGQLQVHRAEILALG</sequence>
<dbReference type="Proteomes" id="UP000475582">
    <property type="component" value="Unassembled WGS sequence"/>
</dbReference>
<organism evidence="1 2">
    <name type="scientific">Duganella radicis</name>
    <dbReference type="NCBI Taxonomy" id="551988"/>
    <lineage>
        <taxon>Bacteria</taxon>
        <taxon>Pseudomonadati</taxon>
        <taxon>Pseudomonadota</taxon>
        <taxon>Betaproteobacteria</taxon>
        <taxon>Burkholderiales</taxon>
        <taxon>Oxalobacteraceae</taxon>
        <taxon>Telluria group</taxon>
        <taxon>Duganella</taxon>
    </lineage>
</organism>
<dbReference type="AlphaFoldDB" id="A0A6L6PKH4"/>
<proteinExistence type="predicted"/>
<protein>
    <submittedName>
        <fullName evidence="1">Uncharacterized protein</fullName>
    </submittedName>
</protein>
<accession>A0A6L6PKH4</accession>
<gene>
    <name evidence="1" type="ORF">GM676_18060</name>
</gene>
<dbReference type="OrthoDB" id="6120708at2"/>
<comment type="caution">
    <text evidence="1">The sequence shown here is derived from an EMBL/GenBank/DDBJ whole genome shotgun (WGS) entry which is preliminary data.</text>
</comment>
<keyword evidence="2" id="KW-1185">Reference proteome</keyword>
<evidence type="ECO:0000313" key="1">
    <source>
        <dbReference type="EMBL" id="MTV39474.1"/>
    </source>
</evidence>
<name>A0A6L6PKH4_9BURK</name>
<dbReference type="RefSeq" id="WP_155465181.1">
    <property type="nucleotide sequence ID" value="NZ_WNKY01000020.1"/>
</dbReference>